<name>A0A645J4Z5_9ZZZZ</name>
<protein>
    <submittedName>
        <fullName evidence="2">Uncharacterized protein</fullName>
    </submittedName>
</protein>
<comment type="caution">
    <text evidence="2">The sequence shown here is derived from an EMBL/GenBank/DDBJ whole genome shotgun (WGS) entry which is preliminary data.</text>
</comment>
<gene>
    <name evidence="2" type="ORF">SDC9_206500</name>
</gene>
<sequence length="139" mass="14382">MLLADNAGQLRILKGIPSVKALDCLAKPVYQLLLPPGRDPDMVGRHAGLPGVYKLAPGNAPRRQLQVGVVGDDAGGFSPQLEGDGGEVPGGGGHDHPSHRRGAGKEDGIKPLLQEIGGGLHATLHYRHILPGEGGAQHP</sequence>
<organism evidence="2">
    <name type="scientific">bioreactor metagenome</name>
    <dbReference type="NCBI Taxonomy" id="1076179"/>
    <lineage>
        <taxon>unclassified sequences</taxon>
        <taxon>metagenomes</taxon>
        <taxon>ecological metagenomes</taxon>
    </lineage>
</organism>
<evidence type="ECO:0000313" key="2">
    <source>
        <dbReference type="EMBL" id="MPN58785.1"/>
    </source>
</evidence>
<dbReference type="AlphaFoldDB" id="A0A645J4Z5"/>
<evidence type="ECO:0000256" key="1">
    <source>
        <dbReference type="SAM" id="MobiDB-lite"/>
    </source>
</evidence>
<reference evidence="2" key="1">
    <citation type="submission" date="2019-08" db="EMBL/GenBank/DDBJ databases">
        <authorList>
            <person name="Kucharzyk K."/>
            <person name="Murdoch R.W."/>
            <person name="Higgins S."/>
            <person name="Loffler F."/>
        </authorList>
    </citation>
    <scope>NUCLEOTIDE SEQUENCE</scope>
</reference>
<proteinExistence type="predicted"/>
<dbReference type="EMBL" id="VSSQ01131964">
    <property type="protein sequence ID" value="MPN58785.1"/>
    <property type="molecule type" value="Genomic_DNA"/>
</dbReference>
<feature type="region of interest" description="Disordered" evidence="1">
    <location>
        <begin position="70"/>
        <end position="106"/>
    </location>
</feature>
<accession>A0A645J4Z5</accession>